<evidence type="ECO:0000313" key="6">
    <source>
        <dbReference type="Proteomes" id="UP001497453"/>
    </source>
</evidence>
<dbReference type="InterPro" id="IPR000873">
    <property type="entry name" value="AMP-dep_synth/lig_dom"/>
</dbReference>
<dbReference type="PANTHER" id="PTHR43439:SF2">
    <property type="entry name" value="ENZYME, PUTATIVE (JCVI)-RELATED"/>
    <property type="match status" value="1"/>
</dbReference>
<reference evidence="6" key="1">
    <citation type="submission" date="2024-04" db="EMBL/GenBank/DDBJ databases">
        <authorList>
            <person name="Shaw F."/>
            <person name="Minotto A."/>
        </authorList>
    </citation>
    <scope>NUCLEOTIDE SEQUENCE [LARGE SCALE GENOMIC DNA]</scope>
</reference>
<dbReference type="Gene3D" id="3.40.50.12780">
    <property type="entry name" value="N-terminal domain of ligase-like"/>
    <property type="match status" value="1"/>
</dbReference>
<keyword evidence="1" id="KW-0596">Phosphopantetheine</keyword>
<dbReference type="Pfam" id="PF00501">
    <property type="entry name" value="AMP-binding"/>
    <property type="match status" value="1"/>
</dbReference>
<feature type="domain" description="Thioester reductase (TE)" evidence="4">
    <location>
        <begin position="713"/>
        <end position="935"/>
    </location>
</feature>
<dbReference type="PANTHER" id="PTHR43439">
    <property type="entry name" value="PHENYLACETATE-COENZYME A LIGASE"/>
    <property type="match status" value="1"/>
</dbReference>
<dbReference type="InterPro" id="IPR013120">
    <property type="entry name" value="FAR_NAD-bd"/>
</dbReference>
<feature type="domain" description="AMP-dependent synthetase/ligase" evidence="3">
    <location>
        <begin position="38"/>
        <end position="367"/>
    </location>
</feature>
<evidence type="ECO:0008006" key="7">
    <source>
        <dbReference type="Google" id="ProtNLM"/>
    </source>
</evidence>
<dbReference type="InterPro" id="IPR042099">
    <property type="entry name" value="ANL_N_sf"/>
</dbReference>
<dbReference type="Gene3D" id="3.40.50.720">
    <property type="entry name" value="NAD(P)-binding Rossmann-like Domain"/>
    <property type="match status" value="1"/>
</dbReference>
<dbReference type="EMBL" id="OZ037948">
    <property type="protein sequence ID" value="CAL1709826.1"/>
    <property type="molecule type" value="Genomic_DNA"/>
</dbReference>
<dbReference type="Pfam" id="PF07993">
    <property type="entry name" value="NAD_binding_4"/>
    <property type="match status" value="1"/>
</dbReference>
<evidence type="ECO:0000259" key="3">
    <source>
        <dbReference type="Pfam" id="PF00501"/>
    </source>
</evidence>
<dbReference type="Pfam" id="PF23562">
    <property type="entry name" value="AMP-binding_C_3"/>
    <property type="match status" value="1"/>
</dbReference>
<protein>
    <recommendedName>
        <fullName evidence="7">Acetyl-CoA synthetase-like protein</fullName>
    </recommendedName>
</protein>
<evidence type="ECO:0000256" key="2">
    <source>
        <dbReference type="ARBA" id="ARBA00022553"/>
    </source>
</evidence>
<accession>A0ABP1DPT6</accession>
<organism evidence="5 6">
    <name type="scientific">Somion occarium</name>
    <dbReference type="NCBI Taxonomy" id="3059160"/>
    <lineage>
        <taxon>Eukaryota</taxon>
        <taxon>Fungi</taxon>
        <taxon>Dikarya</taxon>
        <taxon>Basidiomycota</taxon>
        <taxon>Agaricomycotina</taxon>
        <taxon>Agaricomycetes</taxon>
        <taxon>Polyporales</taxon>
        <taxon>Cerrenaceae</taxon>
        <taxon>Somion</taxon>
    </lineage>
</organism>
<name>A0ABP1DPT6_9APHY</name>
<gene>
    <name evidence="5" type="ORF">GFSPODELE1_LOCUS7513</name>
</gene>
<dbReference type="Proteomes" id="UP001497453">
    <property type="component" value="Chromosome 5"/>
</dbReference>
<dbReference type="InterPro" id="IPR051414">
    <property type="entry name" value="Adenylate-forming_Reductase"/>
</dbReference>
<keyword evidence="2" id="KW-0597">Phosphoprotein</keyword>
<dbReference type="SUPFAM" id="SSF51735">
    <property type="entry name" value="NAD(P)-binding Rossmann-fold domains"/>
    <property type="match status" value="1"/>
</dbReference>
<dbReference type="SUPFAM" id="SSF56801">
    <property type="entry name" value="Acetyl-CoA synthetase-like"/>
    <property type="match status" value="1"/>
</dbReference>
<dbReference type="InterPro" id="IPR036291">
    <property type="entry name" value="NAD(P)-bd_dom_sf"/>
</dbReference>
<evidence type="ECO:0000259" key="4">
    <source>
        <dbReference type="Pfam" id="PF07993"/>
    </source>
</evidence>
<keyword evidence="6" id="KW-1185">Reference proteome</keyword>
<proteinExistence type="predicted"/>
<sequence>MSAFQLPNTQSLRSKTFKSTHSLLAGGNVALPEVYDWIAESSPEHPLFVYHDNVEDALHTITWREANRGFNRAAHYFAKWVDPQDKQAAAAPPVVALLASSDSITYFSSIVGILRAGFTAFLVSPRNGPDALAYLLRTTQSRVLFTSVEFGVQALAEKALAILSSSTKEGPLIIPNHPMPTFEDLYSLQGGASLDIFPKRKHDLDAPACILHSSGTTAFPKPITWSHHAMVQSCRTPYYGEIDFTGLTLGCHGLPVYHAMGLLLLSFASSSGAIVSVFRPQSPAVVATPDNVFEGAIKKKNDILCAVPSLLEDWAKDPEKVAFLKTLKGTLYGGGPLSQTVGDYLAAAGVTVFQCYGLTETGGLNLFLPHEVGKHWDYIRPNPQANVEFVSREEGKFELVTFANEQWAPMVVNTELNGRPAYATSDLFIPHPTKPGYWKIFARTDEQIMLSTGEKTNPVPLEKILLEDPHVQGAIMFGRGRPHNGVLIEPKAGYNFDSRDHTKLAQFRNLIWPTVERMNDYAPQHSRLFKEMIVITSSSKPFSYTAKGSTRRGTVLSDYEEEINACYDEVEKSANIDTTALDNLEPESIRGFIRQVVTDVMDKEVADDVDIFQCGCDSLQATWIRNKILMAVKTHDLNASRKLSPNFVYQAPTIVGLTQLVLNVLKAPANGDADPTAARIRELQDAVKRLTQSFPARPTNLRERSEAGDVILLTGTSGGLGCNMLAHMTKDPTVRKVYAFNRPSDRAVERQVDAFVKQGVLADSLRRPKYQLVEGDLSKPFFGLDAALYEEIRDSVTHIIHNAWPVDFNLNLVSFEKHLQGTRNLVDFALSSPFVEAPRVMFISSIGMFRHPKSRGIAPEELVDDPSVPIGQGYAESKWVGEHILAEATKHTGLPTVSVRVGQLSGNRVGYWNEREWFPSLVKSGVFVGCLPDVPGVGPVSWLPLHNAGEATAQMRHSPYPTLHLVNPKLNPWRTFLEPIANELGVPLVPYNTWLSKLEDSLKDPSLSEVEHLKRNPALRLLEMFKHADLSEDIEPPGLIRLATVKSTEVAPSLNHADMSRETAKGWVVAWRASGFLPATA</sequence>
<evidence type="ECO:0000313" key="5">
    <source>
        <dbReference type="EMBL" id="CAL1709826.1"/>
    </source>
</evidence>
<evidence type="ECO:0000256" key="1">
    <source>
        <dbReference type="ARBA" id="ARBA00022450"/>
    </source>
</evidence>